<dbReference type="InParanoid" id="A0A6C2YTK3"/>
<sequence>MSADVSRLQSAGREITAAVSAGQGIVSVTAGRDILSSITALRHRFLDGSRRRWIEVGNDRMDDLVSIGRFLP</sequence>
<name>A0A6C2YTK3_9BACT</name>
<dbReference type="AlphaFoldDB" id="A0A6C2YTK3"/>
<organism evidence="1">
    <name type="scientific">Tuwongella immobilis</name>
    <dbReference type="NCBI Taxonomy" id="692036"/>
    <lineage>
        <taxon>Bacteria</taxon>
        <taxon>Pseudomonadati</taxon>
        <taxon>Planctomycetota</taxon>
        <taxon>Planctomycetia</taxon>
        <taxon>Gemmatales</taxon>
        <taxon>Gemmataceae</taxon>
        <taxon>Tuwongella</taxon>
    </lineage>
</organism>
<dbReference type="Proteomes" id="UP000464378">
    <property type="component" value="Chromosome"/>
</dbReference>
<evidence type="ECO:0000313" key="1">
    <source>
        <dbReference type="EMBL" id="VIP04744.1"/>
    </source>
</evidence>
<dbReference type="EMBL" id="LR593887">
    <property type="protein sequence ID" value="VTS06847.1"/>
    <property type="molecule type" value="Genomic_DNA"/>
</dbReference>
<dbReference type="EMBL" id="LR586016">
    <property type="protein sequence ID" value="VIP04744.1"/>
    <property type="molecule type" value="Genomic_DNA"/>
</dbReference>
<accession>A0A6C2YTK3</accession>
<keyword evidence="2" id="KW-1185">Reference proteome</keyword>
<protein>
    <submittedName>
        <fullName evidence="1">Uncharacterized protein</fullName>
    </submittedName>
</protein>
<gene>
    <name evidence="1" type="ORF">GMBLW1_44490</name>
</gene>
<dbReference type="KEGG" id="tim:GMBLW1_44490"/>
<reference evidence="1" key="1">
    <citation type="submission" date="2019-04" db="EMBL/GenBank/DDBJ databases">
        <authorList>
            <consortium name="Science for Life Laboratories"/>
        </authorList>
    </citation>
    <scope>NUCLEOTIDE SEQUENCE</scope>
    <source>
        <strain evidence="1">MBLW1</strain>
    </source>
</reference>
<proteinExistence type="predicted"/>
<evidence type="ECO:0000313" key="2">
    <source>
        <dbReference type="Proteomes" id="UP000464378"/>
    </source>
</evidence>